<reference evidence="3" key="1">
    <citation type="submission" date="2017-04" db="EMBL/GenBank/DDBJ databases">
        <authorList>
            <person name="Varghese N."/>
            <person name="Submissions S."/>
        </authorList>
    </citation>
    <scope>NUCLEOTIDE SEQUENCE [LARGE SCALE GENOMIC DNA]</scope>
    <source>
        <strain evidence="3">VKM Ac-2510</strain>
    </source>
</reference>
<keyword evidence="1" id="KW-0812">Transmembrane</keyword>
<keyword evidence="1" id="KW-1133">Transmembrane helix</keyword>
<name>A0A1X7K9E7_9MICO</name>
<dbReference type="AlphaFoldDB" id="A0A1X7K9E7"/>
<sequence>MAAAIIAWVVVLLVLLGSLAGSMIATRFSGQVNGAEILGRIIALVLMLTVPTVLGVLFTVRSSRLYKRAAVVELREASSY</sequence>
<dbReference type="STRING" id="150121.SAMN06296010_2221"/>
<evidence type="ECO:0000313" key="2">
    <source>
        <dbReference type="EMBL" id="SMG36980.1"/>
    </source>
</evidence>
<gene>
    <name evidence="2" type="ORF">SAMN06296010_2221</name>
</gene>
<feature type="transmembrane region" description="Helical" evidence="1">
    <location>
        <begin position="37"/>
        <end position="60"/>
    </location>
</feature>
<organism evidence="2 3">
    <name type="scientific">Agreia pratensis</name>
    <dbReference type="NCBI Taxonomy" id="150121"/>
    <lineage>
        <taxon>Bacteria</taxon>
        <taxon>Bacillati</taxon>
        <taxon>Actinomycetota</taxon>
        <taxon>Actinomycetes</taxon>
        <taxon>Micrococcales</taxon>
        <taxon>Microbacteriaceae</taxon>
        <taxon>Agreia</taxon>
    </lineage>
</organism>
<accession>A0A1X7K9E7</accession>
<protein>
    <submittedName>
        <fullName evidence="2">Uncharacterized protein</fullName>
    </submittedName>
</protein>
<evidence type="ECO:0000313" key="3">
    <source>
        <dbReference type="Proteomes" id="UP000193244"/>
    </source>
</evidence>
<keyword evidence="1" id="KW-0472">Membrane</keyword>
<dbReference type="EMBL" id="FXAY01000003">
    <property type="protein sequence ID" value="SMG36980.1"/>
    <property type="molecule type" value="Genomic_DNA"/>
</dbReference>
<keyword evidence="3" id="KW-1185">Reference proteome</keyword>
<dbReference type="Proteomes" id="UP000193244">
    <property type="component" value="Unassembled WGS sequence"/>
</dbReference>
<proteinExistence type="predicted"/>
<evidence type="ECO:0000256" key="1">
    <source>
        <dbReference type="SAM" id="Phobius"/>
    </source>
</evidence>